<keyword evidence="1" id="KW-1133">Transmembrane helix</keyword>
<proteinExistence type="predicted"/>
<gene>
    <name evidence="2" type="ORF">PQR57_22905</name>
</gene>
<evidence type="ECO:0000256" key="1">
    <source>
        <dbReference type="SAM" id="Phobius"/>
    </source>
</evidence>
<feature type="transmembrane region" description="Helical" evidence="1">
    <location>
        <begin position="21"/>
        <end position="45"/>
    </location>
</feature>
<comment type="caution">
    <text evidence="2">The sequence shown here is derived from an EMBL/GenBank/DDBJ whole genome shotgun (WGS) entry which is preliminary data.</text>
</comment>
<evidence type="ECO:0000313" key="2">
    <source>
        <dbReference type="EMBL" id="MFM0003863.1"/>
    </source>
</evidence>
<reference evidence="2 3" key="1">
    <citation type="journal article" date="2024" name="Chem. Sci.">
        <title>Discovery of megapolipeptins by genome mining of a Burkholderiales bacteria collection.</title>
        <authorList>
            <person name="Paulo B.S."/>
            <person name="Recchia M.J.J."/>
            <person name="Lee S."/>
            <person name="Fergusson C.H."/>
            <person name="Romanowski S.B."/>
            <person name="Hernandez A."/>
            <person name="Krull N."/>
            <person name="Liu D.Y."/>
            <person name="Cavanagh H."/>
            <person name="Bos A."/>
            <person name="Gray C.A."/>
            <person name="Murphy B.T."/>
            <person name="Linington R.G."/>
            <person name="Eustaquio A.S."/>
        </authorList>
    </citation>
    <scope>NUCLEOTIDE SEQUENCE [LARGE SCALE GENOMIC DNA]</scope>
    <source>
        <strain evidence="2 3">RL17-350-BIC-A</strain>
    </source>
</reference>
<protein>
    <submittedName>
        <fullName evidence="2">Prepilin-type N-terminal cleavage/methylation domain-containing protein</fullName>
    </submittedName>
</protein>
<dbReference type="RefSeq" id="WP_408178848.1">
    <property type="nucleotide sequence ID" value="NZ_JAQQEZ010000016.1"/>
</dbReference>
<keyword evidence="1" id="KW-0812">Transmembrane</keyword>
<keyword evidence="3" id="KW-1185">Reference proteome</keyword>
<evidence type="ECO:0000313" key="3">
    <source>
        <dbReference type="Proteomes" id="UP001629230"/>
    </source>
</evidence>
<dbReference type="Pfam" id="PF07963">
    <property type="entry name" value="N_methyl"/>
    <property type="match status" value="1"/>
</dbReference>
<name>A0ABW9AV80_9BURK</name>
<dbReference type="InterPro" id="IPR012902">
    <property type="entry name" value="N_methyl_site"/>
</dbReference>
<keyword evidence="1" id="KW-0472">Membrane</keyword>
<dbReference type="Proteomes" id="UP001629230">
    <property type="component" value="Unassembled WGS sequence"/>
</dbReference>
<organism evidence="2 3">
    <name type="scientific">Paraburkholderia dipogonis</name>
    <dbReference type="NCBI Taxonomy" id="1211383"/>
    <lineage>
        <taxon>Bacteria</taxon>
        <taxon>Pseudomonadati</taxon>
        <taxon>Pseudomonadota</taxon>
        <taxon>Betaproteobacteria</taxon>
        <taxon>Burkholderiales</taxon>
        <taxon>Burkholderiaceae</taxon>
        <taxon>Paraburkholderia</taxon>
    </lineage>
</organism>
<dbReference type="EMBL" id="JAQQEZ010000016">
    <property type="protein sequence ID" value="MFM0003863.1"/>
    <property type="molecule type" value="Genomic_DNA"/>
</dbReference>
<accession>A0ABW9AV80</accession>
<sequence length="148" mass="15469">MSRYSQSRHSRRSESKCRGSSLIEVMLAVALMAVTALGLIAGQLWTAREARAMSMREHAAWIADSVAEAMSAPSAGDSAIRQWGARATVLLPHGEASVGDNGGVSAARVTWTSLRDMPHSDDVIDKPASCGGADLPVGSSCVALAFAK</sequence>